<proteinExistence type="predicted"/>
<evidence type="ECO:0000313" key="2">
    <source>
        <dbReference type="Proteomes" id="UP000265366"/>
    </source>
</evidence>
<keyword evidence="2" id="KW-1185">Reference proteome</keyword>
<dbReference type="SUPFAM" id="SSF48371">
    <property type="entry name" value="ARM repeat"/>
    <property type="match status" value="1"/>
</dbReference>
<dbReference type="Gene3D" id="1.25.40.290">
    <property type="entry name" value="ARM repeat domains"/>
    <property type="match status" value="1"/>
</dbReference>
<dbReference type="InterPro" id="IPR014825">
    <property type="entry name" value="DNA_alkylation"/>
</dbReference>
<protein>
    <submittedName>
        <fullName evidence="1">HEAT repeat domain-containing protein</fullName>
    </submittedName>
</protein>
<sequence length="208" mass="22973">MGVVEDLISRSRNTAHGFTDLQAAADELVAGCDGQAAKAVALDLLCTDVHQARCIATFILGRLAASDPDALQILKQRISLDPDWRVQEILAKAFDRFCQDTGYEKALPVIREWLSADHPNTRRAVTEGLRIWTGRPYFREHPGVAVALLSAQRSSESDYLRKSVGNALRDISKKHPDLVREEIEGWDLTHSGVAKVARLATRFIASKG</sequence>
<accession>A0A3A1P3H9</accession>
<reference evidence="1 2" key="1">
    <citation type="submission" date="2018-08" db="EMBL/GenBank/DDBJ databases">
        <title>Erythrobacter zhengii sp.nov., a bacterium isolated from deep-sea sediment.</title>
        <authorList>
            <person name="Fang C."/>
            <person name="Wu Y.-H."/>
            <person name="Sun C."/>
            <person name="Wang H."/>
            <person name="Cheng H."/>
            <person name="Meng F.-X."/>
            <person name="Wang C.-S."/>
            <person name="Xu X.-W."/>
        </authorList>
    </citation>
    <scope>NUCLEOTIDE SEQUENCE [LARGE SCALE GENOMIC DNA]</scope>
    <source>
        <strain evidence="1 2">CCTCC AB 2015396</strain>
    </source>
</reference>
<name>A0A3A1P3H9_9SPHN</name>
<organism evidence="1 2">
    <name type="scientific">Aurantiacibacter xanthus</name>
    <dbReference type="NCBI Taxonomy" id="1784712"/>
    <lineage>
        <taxon>Bacteria</taxon>
        <taxon>Pseudomonadati</taxon>
        <taxon>Pseudomonadota</taxon>
        <taxon>Alphaproteobacteria</taxon>
        <taxon>Sphingomonadales</taxon>
        <taxon>Erythrobacteraceae</taxon>
        <taxon>Aurantiacibacter</taxon>
    </lineage>
</organism>
<comment type="caution">
    <text evidence="1">The sequence shown here is derived from an EMBL/GenBank/DDBJ whole genome shotgun (WGS) entry which is preliminary data.</text>
</comment>
<dbReference type="Proteomes" id="UP000265366">
    <property type="component" value="Unassembled WGS sequence"/>
</dbReference>
<evidence type="ECO:0000313" key="1">
    <source>
        <dbReference type="EMBL" id="RIV80898.1"/>
    </source>
</evidence>
<dbReference type="Pfam" id="PF08713">
    <property type="entry name" value="DNA_alkylation"/>
    <property type="match status" value="1"/>
</dbReference>
<dbReference type="EMBL" id="QXFM01000140">
    <property type="protein sequence ID" value="RIV80898.1"/>
    <property type="molecule type" value="Genomic_DNA"/>
</dbReference>
<dbReference type="InterPro" id="IPR016024">
    <property type="entry name" value="ARM-type_fold"/>
</dbReference>
<dbReference type="Gene3D" id="1.10.1240.70">
    <property type="match status" value="1"/>
</dbReference>
<gene>
    <name evidence="1" type="ORF">D2V17_18515</name>
</gene>
<dbReference type="AlphaFoldDB" id="A0A3A1P3H9"/>
<dbReference type="RefSeq" id="WP_119594635.1">
    <property type="nucleotide sequence ID" value="NZ_QXFM01000140.1"/>
</dbReference>
<dbReference type="OrthoDB" id="9797162at2"/>